<accession>A0AA43TXK2</accession>
<dbReference type="EMBL" id="JAPUFD010000015">
    <property type="protein sequence ID" value="MDI1491579.1"/>
    <property type="molecule type" value="Genomic_DNA"/>
</dbReference>
<dbReference type="Pfam" id="PF00004">
    <property type="entry name" value="AAA"/>
    <property type="match status" value="1"/>
</dbReference>
<feature type="non-terminal residue" evidence="3">
    <location>
        <position position="1"/>
    </location>
</feature>
<dbReference type="InterPro" id="IPR054289">
    <property type="entry name" value="DUF7025"/>
</dbReference>
<evidence type="ECO:0000259" key="2">
    <source>
        <dbReference type="SMART" id="SM00382"/>
    </source>
</evidence>
<name>A0AA43TXK2_9LECA</name>
<evidence type="ECO:0000313" key="3">
    <source>
        <dbReference type="EMBL" id="MDI1491579.1"/>
    </source>
</evidence>
<reference evidence="3" key="1">
    <citation type="journal article" date="2023" name="Genome Biol. Evol.">
        <title>First Whole Genome Sequence and Flow Cytometry Genome Size Data for the Lichen-Forming Fungus Ramalina farinacea (Ascomycota).</title>
        <authorList>
            <person name="Llewellyn T."/>
            <person name="Mian S."/>
            <person name="Hill R."/>
            <person name="Leitch I.J."/>
            <person name="Gaya E."/>
        </authorList>
    </citation>
    <scope>NUCLEOTIDE SEQUENCE</scope>
    <source>
        <strain evidence="3">LIQ254RAFAR</strain>
    </source>
</reference>
<dbReference type="Gene3D" id="3.40.50.300">
    <property type="entry name" value="P-loop containing nucleotide triphosphate hydrolases"/>
    <property type="match status" value="1"/>
</dbReference>
<evidence type="ECO:0000256" key="1">
    <source>
        <dbReference type="SAM" id="MobiDB-lite"/>
    </source>
</evidence>
<dbReference type="AlphaFoldDB" id="A0AA43TXK2"/>
<dbReference type="PANTHER" id="PTHR46411">
    <property type="entry name" value="FAMILY ATPASE, PUTATIVE-RELATED"/>
    <property type="match status" value="1"/>
</dbReference>
<dbReference type="CDD" id="cd19481">
    <property type="entry name" value="RecA-like_protease"/>
    <property type="match status" value="1"/>
</dbReference>
<proteinExistence type="predicted"/>
<dbReference type="InterPro" id="IPR003959">
    <property type="entry name" value="ATPase_AAA_core"/>
</dbReference>
<sequence>NLYQSQPDSHGNWSWVEDYPTDLETAGKDDTTSEHALILRYSRSYNSKTKLELHSVIVQSPHMKSALTKVLEGYPGVTPIADRIIFEAPFAPFVHRWKNLIEFCESKMDKSVEKHTTLLRDTLKEVLGEELEALEDYVSNDVITFDTAWMIFEPGQIVYGLKNGQPIAARLTRTWEGKDCTGNKALMLTCEIVEWGGRTFGHYTEHFAISNFQGTSSITKLAYFPLVYHEKADQIKQQLIERGKMFESLLGFQYKFYEGVAIGYGTFNNQIKYNVKSRIIVDTYAWNRFNPNRWVRIDPFGSLNNSDKSDGEFTTARVQNPTGSDHENIKPLPLSTAQHLICAPRVRGYSLNNKKWLTFAISLISNITFNSHAFSDLVLPPEYKELILALTAAQSVHKDAFDESISGTGPGIILLLSGPPGVGKTLTAESVADHLRTPLYTISAGDLGTDSKDIESKLSDVLEMATKWNAILLLDEADAFLAQRSSRDVQHNGVASIVLRVLECYEGILFLTTNRVGDIDGVFRSRVHVTLRYEELAQDARKGIWKAFLKAMTATPLHHVAPFGFRDCDLDELAETQMNGREIRNTLKTGQLLAKHKGEALAMGHLKSVLNIEQRNIAQPKK</sequence>
<dbReference type="SMART" id="SM00382">
    <property type="entry name" value="AAA"/>
    <property type="match status" value="1"/>
</dbReference>
<gene>
    <name evidence="3" type="ORF">OHK93_002788</name>
</gene>
<dbReference type="Pfam" id="PF22942">
    <property type="entry name" value="DUF7025"/>
    <property type="match status" value="1"/>
</dbReference>
<dbReference type="SUPFAM" id="SSF52540">
    <property type="entry name" value="P-loop containing nucleoside triphosphate hydrolases"/>
    <property type="match status" value="1"/>
</dbReference>
<dbReference type="InterPro" id="IPR003593">
    <property type="entry name" value="AAA+_ATPase"/>
</dbReference>
<dbReference type="Proteomes" id="UP001161017">
    <property type="component" value="Unassembled WGS sequence"/>
</dbReference>
<evidence type="ECO:0000313" key="4">
    <source>
        <dbReference type="Proteomes" id="UP001161017"/>
    </source>
</evidence>
<protein>
    <recommendedName>
        <fullName evidence="2">AAA+ ATPase domain-containing protein</fullName>
    </recommendedName>
</protein>
<comment type="caution">
    <text evidence="3">The sequence shown here is derived from an EMBL/GenBank/DDBJ whole genome shotgun (WGS) entry which is preliminary data.</text>
</comment>
<dbReference type="GO" id="GO:0016887">
    <property type="term" value="F:ATP hydrolysis activity"/>
    <property type="evidence" value="ECO:0007669"/>
    <property type="project" value="InterPro"/>
</dbReference>
<organism evidence="3 4">
    <name type="scientific">Ramalina farinacea</name>
    <dbReference type="NCBI Taxonomy" id="258253"/>
    <lineage>
        <taxon>Eukaryota</taxon>
        <taxon>Fungi</taxon>
        <taxon>Dikarya</taxon>
        <taxon>Ascomycota</taxon>
        <taxon>Pezizomycotina</taxon>
        <taxon>Lecanoromycetes</taxon>
        <taxon>OSLEUM clade</taxon>
        <taxon>Lecanoromycetidae</taxon>
        <taxon>Lecanorales</taxon>
        <taxon>Lecanorineae</taxon>
        <taxon>Ramalinaceae</taxon>
        <taxon>Ramalina</taxon>
    </lineage>
</organism>
<dbReference type="InterPro" id="IPR027417">
    <property type="entry name" value="P-loop_NTPase"/>
</dbReference>
<feature type="domain" description="AAA+ ATPase" evidence="2">
    <location>
        <begin position="410"/>
        <end position="534"/>
    </location>
</feature>
<dbReference type="GO" id="GO:0005524">
    <property type="term" value="F:ATP binding"/>
    <property type="evidence" value="ECO:0007669"/>
    <property type="project" value="InterPro"/>
</dbReference>
<feature type="region of interest" description="Disordered" evidence="1">
    <location>
        <begin position="308"/>
        <end position="329"/>
    </location>
</feature>
<keyword evidence="4" id="KW-1185">Reference proteome</keyword>
<dbReference type="PANTHER" id="PTHR46411:SF3">
    <property type="entry name" value="AAA+ ATPASE DOMAIN-CONTAINING PROTEIN"/>
    <property type="match status" value="1"/>
</dbReference>